<name>A0A7L3UMS4_URIAL</name>
<dbReference type="Gene3D" id="3.30.70.270">
    <property type="match status" value="2"/>
</dbReference>
<comment type="caution">
    <text evidence="4">The sequence shown here is derived from an EMBL/GenBank/DDBJ whole genome shotgun (WGS) entry which is preliminary data.</text>
</comment>
<dbReference type="Proteomes" id="UP000535478">
    <property type="component" value="Unassembled WGS sequence"/>
</dbReference>
<dbReference type="Pfam" id="PF00078">
    <property type="entry name" value="RVT_1"/>
    <property type="match status" value="1"/>
</dbReference>
<dbReference type="SUPFAM" id="SSF56672">
    <property type="entry name" value="DNA/RNA polymerases"/>
    <property type="match status" value="1"/>
</dbReference>
<dbReference type="InterPro" id="IPR000477">
    <property type="entry name" value="RT_dom"/>
</dbReference>
<dbReference type="PANTHER" id="PTHR33064">
    <property type="entry name" value="POL PROTEIN"/>
    <property type="match status" value="1"/>
</dbReference>
<feature type="non-terminal residue" evidence="4">
    <location>
        <position position="1"/>
    </location>
</feature>
<dbReference type="PROSITE" id="PS50878">
    <property type="entry name" value="RT_POL"/>
    <property type="match status" value="1"/>
</dbReference>
<dbReference type="EMBL" id="VZUE01004224">
    <property type="protein sequence ID" value="NXV53434.1"/>
    <property type="molecule type" value="Genomic_DNA"/>
</dbReference>
<accession>A0A7L3UMS4</accession>
<dbReference type="InterPro" id="IPR043502">
    <property type="entry name" value="DNA/RNA_pol_sf"/>
</dbReference>
<comment type="similarity">
    <text evidence="1">Belongs to the beta type-B retroviral polymerase family. HERV class-II K(HML-2) pol subfamily.</text>
</comment>
<evidence type="ECO:0000256" key="2">
    <source>
        <dbReference type="ARBA" id="ARBA00012180"/>
    </source>
</evidence>
<reference evidence="4 5" key="1">
    <citation type="submission" date="2019-09" db="EMBL/GenBank/DDBJ databases">
        <title>Bird 10,000 Genomes (B10K) Project - Family phase.</title>
        <authorList>
            <person name="Zhang G."/>
        </authorList>
    </citation>
    <scope>NUCLEOTIDE SEQUENCE [LARGE SCALE GENOMIC DNA]</scope>
    <source>
        <strain evidence="4">OUT-0019</strain>
        <tissue evidence="4">Blood</tissue>
    </source>
</reference>
<protein>
    <recommendedName>
        <fullName evidence="2">ribonuclease H</fullName>
        <ecNumber evidence="2">3.1.26.4</ecNumber>
    </recommendedName>
</protein>
<evidence type="ECO:0000259" key="3">
    <source>
        <dbReference type="PROSITE" id="PS50878"/>
    </source>
</evidence>
<dbReference type="InterPro" id="IPR043128">
    <property type="entry name" value="Rev_trsase/Diguanyl_cyclase"/>
</dbReference>
<evidence type="ECO:0000256" key="1">
    <source>
        <dbReference type="ARBA" id="ARBA00010879"/>
    </source>
</evidence>
<sequence length="206" mass="23444">LSKWFFVIPLRQEDKHQFAFTWEGVQYTFNGLPLGYKHFPTIAHNALAKLLHTIEVPSDVPIYQYIDDILVDNKEQLGQVAEAICNLLTKNGLDIPPSKCQGPRQEVKFPGAWWIAGAVAVPDDTLSAIEKGQTPGNKTELQQLLGTLGYWKKHIPGFSVIACPLYDLLWKNREWDWTPQHTEALNTLKDELKTYQRLGPLHSQDP</sequence>
<dbReference type="PANTHER" id="PTHR33064:SF37">
    <property type="entry name" value="RIBONUCLEASE H"/>
    <property type="match status" value="1"/>
</dbReference>
<dbReference type="InterPro" id="IPR051320">
    <property type="entry name" value="Viral_Replic_Matur_Polypro"/>
</dbReference>
<gene>
    <name evidence="4" type="primary">Tf29</name>
    <name evidence="4" type="ORF">URIAAL_R01311</name>
</gene>
<feature type="domain" description="Reverse transcriptase" evidence="3">
    <location>
        <begin position="1"/>
        <end position="114"/>
    </location>
</feature>
<dbReference type="AlphaFoldDB" id="A0A7L3UMS4"/>
<dbReference type="GO" id="GO:0004523">
    <property type="term" value="F:RNA-DNA hybrid ribonuclease activity"/>
    <property type="evidence" value="ECO:0007669"/>
    <property type="project" value="UniProtKB-EC"/>
</dbReference>
<dbReference type="EC" id="3.1.26.4" evidence="2"/>
<proteinExistence type="inferred from homology"/>
<feature type="non-terminal residue" evidence="4">
    <location>
        <position position="206"/>
    </location>
</feature>
<keyword evidence="5" id="KW-1185">Reference proteome</keyword>
<evidence type="ECO:0000313" key="4">
    <source>
        <dbReference type="EMBL" id="NXV53434.1"/>
    </source>
</evidence>
<evidence type="ECO:0000313" key="5">
    <source>
        <dbReference type="Proteomes" id="UP000535478"/>
    </source>
</evidence>
<organism evidence="4 5">
    <name type="scientific">Uria aalge</name>
    <name type="common">Common mure</name>
    <name type="synonym">Colymbus aalge</name>
    <dbReference type="NCBI Taxonomy" id="13746"/>
    <lineage>
        <taxon>Eukaryota</taxon>
        <taxon>Metazoa</taxon>
        <taxon>Chordata</taxon>
        <taxon>Craniata</taxon>
        <taxon>Vertebrata</taxon>
        <taxon>Euteleostomi</taxon>
        <taxon>Archelosauria</taxon>
        <taxon>Archosauria</taxon>
        <taxon>Dinosauria</taxon>
        <taxon>Saurischia</taxon>
        <taxon>Theropoda</taxon>
        <taxon>Coelurosauria</taxon>
        <taxon>Aves</taxon>
        <taxon>Neognathae</taxon>
        <taxon>Neoaves</taxon>
        <taxon>Charadriiformes</taxon>
        <taxon>Alcidae</taxon>
        <taxon>Uria</taxon>
    </lineage>
</organism>